<dbReference type="PANTHER" id="PTHR11334">
    <property type="entry name" value="MAS-RELATED G-PROTEIN COUPLED RECEPTOR"/>
    <property type="match status" value="1"/>
</dbReference>
<dbReference type="GO" id="GO:0005886">
    <property type="term" value="C:plasma membrane"/>
    <property type="evidence" value="ECO:0007669"/>
    <property type="project" value="TreeGrafter"/>
</dbReference>
<evidence type="ECO:0000256" key="3">
    <source>
        <dbReference type="ARBA" id="ARBA00022989"/>
    </source>
</evidence>
<keyword evidence="11" id="KW-1185">Reference proteome</keyword>
<feature type="transmembrane region" description="Helical" evidence="8">
    <location>
        <begin position="110"/>
        <end position="134"/>
    </location>
</feature>
<dbReference type="AlphaFoldDB" id="A0A8C9QBT3"/>
<dbReference type="InterPro" id="IPR026221">
    <property type="entry name" value="MRGPCRH"/>
</dbReference>
<dbReference type="SUPFAM" id="SSF81321">
    <property type="entry name" value="Family A G protein-coupled receptor-like"/>
    <property type="match status" value="1"/>
</dbReference>
<keyword evidence="6" id="KW-0675">Receptor</keyword>
<dbReference type="PROSITE" id="PS50262">
    <property type="entry name" value="G_PROTEIN_RECEP_F1_2"/>
    <property type="match status" value="1"/>
</dbReference>
<protein>
    <recommendedName>
        <fullName evidence="9">G-protein coupled receptors family 1 profile domain-containing protein</fullName>
    </recommendedName>
</protein>
<evidence type="ECO:0000256" key="7">
    <source>
        <dbReference type="ARBA" id="ARBA00023224"/>
    </source>
</evidence>
<evidence type="ECO:0000313" key="10">
    <source>
        <dbReference type="Ensembl" id="ENSSDAP00000021152.1"/>
    </source>
</evidence>
<evidence type="ECO:0000256" key="2">
    <source>
        <dbReference type="ARBA" id="ARBA00022692"/>
    </source>
</evidence>
<feature type="domain" description="G-protein coupled receptors family 1 profile" evidence="9">
    <location>
        <begin position="59"/>
        <end position="274"/>
    </location>
</feature>
<dbReference type="PANTHER" id="PTHR11334:SF60">
    <property type="entry name" value="MAS-RELATED G-PROTEIN COUPLED RECEPTOR MEMBER H"/>
    <property type="match status" value="1"/>
</dbReference>
<keyword evidence="3 8" id="KW-1133">Transmembrane helix</keyword>
<feature type="transmembrane region" description="Helical" evidence="8">
    <location>
        <begin position="146"/>
        <end position="168"/>
    </location>
</feature>
<evidence type="ECO:0000256" key="1">
    <source>
        <dbReference type="ARBA" id="ARBA00004141"/>
    </source>
</evidence>
<feature type="transmembrane region" description="Helical" evidence="8">
    <location>
        <begin position="217"/>
        <end position="243"/>
    </location>
</feature>
<feature type="transmembrane region" description="Helical" evidence="8">
    <location>
        <begin position="255"/>
        <end position="277"/>
    </location>
</feature>
<dbReference type="Proteomes" id="UP000694422">
    <property type="component" value="Unplaced"/>
</dbReference>
<dbReference type="PRINTS" id="PR02113">
    <property type="entry name" value="MRGPCRH"/>
</dbReference>
<dbReference type="InterPro" id="IPR026234">
    <property type="entry name" value="MRGPCRFAMILY"/>
</dbReference>
<keyword evidence="7" id="KW-0807">Transducer</keyword>
<evidence type="ECO:0000256" key="4">
    <source>
        <dbReference type="ARBA" id="ARBA00023040"/>
    </source>
</evidence>
<dbReference type="InterPro" id="IPR000276">
    <property type="entry name" value="GPCR_Rhodpsn"/>
</dbReference>
<evidence type="ECO:0000313" key="11">
    <source>
        <dbReference type="Proteomes" id="UP000694422"/>
    </source>
</evidence>
<reference evidence="10" key="1">
    <citation type="submission" date="2025-08" db="UniProtKB">
        <authorList>
            <consortium name="Ensembl"/>
        </authorList>
    </citation>
    <scope>IDENTIFICATION</scope>
</reference>
<dbReference type="PRINTS" id="PR02108">
    <property type="entry name" value="MRGPCRFAMILY"/>
</dbReference>
<evidence type="ECO:0000256" key="6">
    <source>
        <dbReference type="ARBA" id="ARBA00023170"/>
    </source>
</evidence>
<evidence type="ECO:0000256" key="5">
    <source>
        <dbReference type="ARBA" id="ARBA00023136"/>
    </source>
</evidence>
<dbReference type="PRINTS" id="PR00237">
    <property type="entry name" value="GPCRRHODOPSN"/>
</dbReference>
<keyword evidence="5 8" id="KW-0472">Membrane</keyword>
<keyword evidence="2 8" id="KW-0812">Transmembrane</keyword>
<dbReference type="Ensembl" id="ENSSDAT00000024168.1">
    <property type="protein sequence ID" value="ENSSDAP00000021152.1"/>
    <property type="gene ID" value="ENSSDAG00000019236.1"/>
</dbReference>
<evidence type="ECO:0000259" key="9">
    <source>
        <dbReference type="PROSITE" id="PS50262"/>
    </source>
</evidence>
<feature type="transmembrane region" description="Helical" evidence="8">
    <location>
        <begin position="46"/>
        <end position="71"/>
    </location>
</feature>
<dbReference type="GO" id="GO:0001595">
    <property type="term" value="F:angiotensin receptor activity"/>
    <property type="evidence" value="ECO:0007669"/>
    <property type="project" value="TreeGrafter"/>
</dbReference>
<dbReference type="Gene3D" id="1.20.1070.10">
    <property type="entry name" value="Rhodopsin 7-helix transmembrane proteins"/>
    <property type="match status" value="2"/>
</dbReference>
<sequence length="322" mass="36547">MEPWAVTLNPSEPTLIPRNVSLDGTTWSSEQVREPLSEAEREHGHVYLSLLIRVPGVTGNGLLILFLIFCVKRKPFTVYLLHLAIADFMVLLCSSIFQLVDSLHLHDDTWLSYVLLLMSFGYDTGLHLLTAISVERCLSAPVGRGLRLLWALSVLVSGLENFFCLLAAEPRFPECRYVYAFSWVLTFLVFVPLMIFSNLILSVQVCCHLKSRLRAKLYVIVTATVVLFLVFAMPMKVLFIIVYYSNPSDESVWKFFPYLHLLSTINCSVNPIVYFVVGGLRRKKSRKSLKEALLKDTEGCCIHYQKGLSQQLSVVRTIVDSF</sequence>
<name>A0A8C9QBT3_SPEDA</name>
<accession>A0A8C9QBT3</accession>
<organism evidence="10 11">
    <name type="scientific">Spermophilus dauricus</name>
    <name type="common">Daurian ground squirrel</name>
    <dbReference type="NCBI Taxonomy" id="99837"/>
    <lineage>
        <taxon>Eukaryota</taxon>
        <taxon>Metazoa</taxon>
        <taxon>Chordata</taxon>
        <taxon>Craniata</taxon>
        <taxon>Vertebrata</taxon>
        <taxon>Euteleostomi</taxon>
        <taxon>Mammalia</taxon>
        <taxon>Eutheria</taxon>
        <taxon>Euarchontoglires</taxon>
        <taxon>Glires</taxon>
        <taxon>Rodentia</taxon>
        <taxon>Sciuromorpha</taxon>
        <taxon>Sciuridae</taxon>
        <taxon>Xerinae</taxon>
        <taxon>Marmotini</taxon>
        <taxon>Spermophilus</taxon>
    </lineage>
</organism>
<keyword evidence="4" id="KW-0297">G-protein coupled receptor</keyword>
<evidence type="ECO:0000256" key="8">
    <source>
        <dbReference type="SAM" id="Phobius"/>
    </source>
</evidence>
<comment type="subcellular location">
    <subcellularLocation>
        <location evidence="1">Membrane</location>
        <topology evidence="1">Multi-pass membrane protein</topology>
    </subcellularLocation>
</comment>
<reference evidence="10" key="2">
    <citation type="submission" date="2025-09" db="UniProtKB">
        <authorList>
            <consortium name="Ensembl"/>
        </authorList>
    </citation>
    <scope>IDENTIFICATION</scope>
</reference>
<dbReference type="InterPro" id="IPR017452">
    <property type="entry name" value="GPCR_Rhodpsn_7TM"/>
</dbReference>
<feature type="transmembrane region" description="Helical" evidence="8">
    <location>
        <begin position="180"/>
        <end position="205"/>
    </location>
</feature>
<proteinExistence type="predicted"/>
<feature type="transmembrane region" description="Helical" evidence="8">
    <location>
        <begin position="78"/>
        <end position="98"/>
    </location>
</feature>